<evidence type="ECO:0000256" key="1">
    <source>
        <dbReference type="SAM" id="Phobius"/>
    </source>
</evidence>
<dbReference type="EMBL" id="JAWMWG010000001">
    <property type="protein sequence ID" value="MEJ6348258.1"/>
    <property type="molecule type" value="Genomic_DNA"/>
</dbReference>
<keyword evidence="1" id="KW-1133">Transmembrane helix</keyword>
<keyword evidence="3" id="KW-1185">Reference proteome</keyword>
<evidence type="ECO:0000313" key="3">
    <source>
        <dbReference type="Proteomes" id="UP001377804"/>
    </source>
</evidence>
<dbReference type="Proteomes" id="UP001377804">
    <property type="component" value="Unassembled WGS sequence"/>
</dbReference>
<protein>
    <submittedName>
        <fullName evidence="2">Uncharacterized protein</fullName>
    </submittedName>
</protein>
<dbReference type="RefSeq" id="WP_339969268.1">
    <property type="nucleotide sequence ID" value="NZ_JAWMWG010000001.1"/>
</dbReference>
<reference evidence="2 3" key="1">
    <citation type="submission" date="2023-10" db="EMBL/GenBank/DDBJ databases">
        <title>Holzapfeliella saturejae sp. nov. isolated from Satureja montana flowers.</title>
        <authorList>
            <person name="Alcantara C."/>
            <person name="Zuniga M."/>
            <person name="Landete J.M."/>
            <person name="Monedero V."/>
        </authorList>
    </citation>
    <scope>NUCLEOTIDE SEQUENCE [LARGE SCALE GENOMIC DNA]</scope>
    <source>
        <strain evidence="2 3">He02</strain>
    </source>
</reference>
<name>A0ABU8SH56_9LACO</name>
<keyword evidence="1" id="KW-0812">Transmembrane</keyword>
<evidence type="ECO:0000313" key="2">
    <source>
        <dbReference type="EMBL" id="MEJ6348258.1"/>
    </source>
</evidence>
<proteinExistence type="predicted"/>
<comment type="caution">
    <text evidence="2">The sequence shown here is derived from an EMBL/GenBank/DDBJ whole genome shotgun (WGS) entry which is preliminary data.</text>
</comment>
<organism evidence="2 3">
    <name type="scientific">Holzapfeliella saturejae</name>
    <dbReference type="NCBI Taxonomy" id="3082953"/>
    <lineage>
        <taxon>Bacteria</taxon>
        <taxon>Bacillati</taxon>
        <taxon>Bacillota</taxon>
        <taxon>Bacilli</taxon>
        <taxon>Lactobacillales</taxon>
        <taxon>Lactobacillaceae</taxon>
        <taxon>Holzapfeliella</taxon>
    </lineage>
</organism>
<gene>
    <name evidence="2" type="ORF">R4Y45_03320</name>
</gene>
<accession>A0ABU8SH56</accession>
<keyword evidence="1" id="KW-0472">Membrane</keyword>
<sequence>MKIKQPAFILLENMVSFLLMVSLLMTFAGTMRYVKQLEVQKSLVVNAHLAAVMLKNSTKTSCQIENDWFVLVSPTKIQNVTQKIIYEI</sequence>
<feature type="transmembrane region" description="Helical" evidence="1">
    <location>
        <begin position="14"/>
        <end position="34"/>
    </location>
</feature>